<dbReference type="InterPro" id="IPR000330">
    <property type="entry name" value="SNF2_N"/>
</dbReference>
<protein>
    <submittedName>
        <fullName evidence="4">Superfamily II DNA or RNA helicase</fullName>
    </submittedName>
</protein>
<evidence type="ECO:0000259" key="3">
    <source>
        <dbReference type="PROSITE" id="PS51194"/>
    </source>
</evidence>
<evidence type="ECO:0000256" key="1">
    <source>
        <dbReference type="ARBA" id="ARBA00022801"/>
    </source>
</evidence>
<name>A0AAE3VCV3_9BACT</name>
<proteinExistence type="predicted"/>
<evidence type="ECO:0000313" key="5">
    <source>
        <dbReference type="Proteomes" id="UP001238163"/>
    </source>
</evidence>
<feature type="domain" description="Helicase ATP-binding" evidence="2">
    <location>
        <begin position="274"/>
        <end position="416"/>
    </location>
</feature>
<evidence type="ECO:0000259" key="2">
    <source>
        <dbReference type="PROSITE" id="PS51192"/>
    </source>
</evidence>
<organism evidence="4 5">
    <name type="scientific">Oligosphaera ethanolica</name>
    <dbReference type="NCBI Taxonomy" id="760260"/>
    <lineage>
        <taxon>Bacteria</taxon>
        <taxon>Pseudomonadati</taxon>
        <taxon>Lentisphaerota</taxon>
        <taxon>Oligosphaeria</taxon>
        <taxon>Oligosphaerales</taxon>
        <taxon>Oligosphaeraceae</taxon>
        <taxon>Oligosphaera</taxon>
    </lineage>
</organism>
<dbReference type="InterPro" id="IPR014001">
    <property type="entry name" value="Helicase_ATP-bd"/>
</dbReference>
<dbReference type="InterPro" id="IPR027417">
    <property type="entry name" value="P-loop_NTPase"/>
</dbReference>
<dbReference type="SMART" id="SM00490">
    <property type="entry name" value="HELICc"/>
    <property type="match status" value="1"/>
</dbReference>
<dbReference type="Gene3D" id="3.40.50.300">
    <property type="entry name" value="P-loop containing nucleotide triphosphate hydrolases"/>
    <property type="match status" value="1"/>
</dbReference>
<dbReference type="GO" id="GO:0016787">
    <property type="term" value="F:hydrolase activity"/>
    <property type="evidence" value="ECO:0007669"/>
    <property type="project" value="UniProtKB-KW"/>
</dbReference>
<keyword evidence="4" id="KW-0547">Nucleotide-binding</keyword>
<gene>
    <name evidence="4" type="ORF">J3R75_000272</name>
</gene>
<dbReference type="GO" id="GO:0005524">
    <property type="term" value="F:ATP binding"/>
    <property type="evidence" value="ECO:0007669"/>
    <property type="project" value="InterPro"/>
</dbReference>
<comment type="caution">
    <text evidence="4">The sequence shown here is derived from an EMBL/GenBank/DDBJ whole genome shotgun (WGS) entry which is preliminary data.</text>
</comment>
<dbReference type="PROSITE" id="PS51194">
    <property type="entry name" value="HELICASE_CTER"/>
    <property type="match status" value="1"/>
</dbReference>
<dbReference type="RefSeq" id="WP_307259406.1">
    <property type="nucleotide sequence ID" value="NZ_JAUSVL010000001.1"/>
</dbReference>
<dbReference type="InterPro" id="IPR001650">
    <property type="entry name" value="Helicase_C-like"/>
</dbReference>
<dbReference type="AlphaFoldDB" id="A0AAE3VCV3"/>
<keyword evidence="4" id="KW-0347">Helicase</keyword>
<dbReference type="GO" id="GO:0004386">
    <property type="term" value="F:helicase activity"/>
    <property type="evidence" value="ECO:0007669"/>
    <property type="project" value="UniProtKB-KW"/>
</dbReference>
<dbReference type="InterPro" id="IPR049730">
    <property type="entry name" value="SNF2/RAD54-like_C"/>
</dbReference>
<sequence>MSHLYTIKQAAALGEKLRELASDSTLIRVMGGFFYFSALKSFHDALAANPRVALRIIVGMDVELHYSHLVEINRREPNESNITALPGDRELIEAYLESLRTAMGAPELDIATFHERLPLFIDLLKNGRLHIRRSRNLTYARACLFDRDSGELFSQVDWLTGSIDLSQPKLTVQNQVQVGSRDFGVDELAEQFEQLWDDGVVLTEDPDTLKRILAILEHESIAAAVTPYEAYGLLLKIYLDLQKQVNASAYLSQILEDHDYTKYRYQLDAVDQALTILQEYNGVIIADVVGLGKSVVASLIINGIKKRGIIIAPPGLIGDAQKRESGWQDYKSDFRFYDWEIFSCGLLEDAWNYVKDRPDIEVVLIDEAHRFKNQETEDYETLSDICRGRKVILLTATPFNNRPADIFALLKLFVVPGCSNITLDDRLEHRFATYDNVFSQLSFIQKNLKKEDDETVKRVRSAYEKLHWQFERHAPDGDIDPRLIKKWSRKMAREIRKILEPIIIRRNRIDLRNDPDYRNEVSELSDMQPPAEQYFELTPEQSRFYDDIIGTYFGEGGSFRGCLYQPFLYEGKTGAGRGGQDLHRESIQQQNLYSFMCRLLVRRFESSFGAFARSIDKFIVSHEQARDFIRKHNRYIMNRTLLERLYAKDADDVEAALEDFASESDVDLTPRNKRVYEVAAFAQKDQFLADLDHDIALFHEVQDKLKQLDLTQNDPKAARLTDVVKAVLASKHPDIAHKKGEPKRKVIVFSEYADTVKHLADYLETHFPGRVLSVSGNTSKQLKQTLAANFDAGFGKKGKPLDQYDILVATDKMSEGHNLNRAGLVINYDIPWNPTRVIQRVGRINRIGNKVFQNLYIFNFFPTERGADINRSREIAAAKMFMIHNTIGEDAQIFDIDETPEASSLFRKLQQNPEDSEEESFLTSVKKAYLAMLEQHPDMAQRLQHLPHRIKTARTGDSNALYLFKRKGLGLFTIYVPEIDGAERLRAESTTMEEAFAAIQCDFAEPRLGLSEDFWDAYDEAKAGLDQFGPRHQAGGGDSRSMRVRALSNIAAALSRLQNDASPAGAFLPTLRQAIERFGALSEFTLRRLGRFELKSDAQLQKFLEQVEMIRQKLGDNYLADLTKLSANTRSEIIVAIETRRE</sequence>
<dbReference type="Pfam" id="PF00271">
    <property type="entry name" value="Helicase_C"/>
    <property type="match status" value="1"/>
</dbReference>
<dbReference type="EMBL" id="JAUSVL010000001">
    <property type="protein sequence ID" value="MDQ0288165.1"/>
    <property type="molecule type" value="Genomic_DNA"/>
</dbReference>
<dbReference type="CDD" id="cd18793">
    <property type="entry name" value="SF2_C_SNF"/>
    <property type="match status" value="1"/>
</dbReference>
<evidence type="ECO:0000313" key="4">
    <source>
        <dbReference type="EMBL" id="MDQ0288165.1"/>
    </source>
</evidence>
<dbReference type="SUPFAM" id="SSF52540">
    <property type="entry name" value="P-loop containing nucleoside triphosphate hydrolases"/>
    <property type="match status" value="2"/>
</dbReference>
<reference evidence="4" key="1">
    <citation type="submission" date="2023-07" db="EMBL/GenBank/DDBJ databases">
        <title>Genomic Encyclopedia of Type Strains, Phase IV (KMG-IV): sequencing the most valuable type-strain genomes for metagenomic binning, comparative biology and taxonomic classification.</title>
        <authorList>
            <person name="Goeker M."/>
        </authorList>
    </citation>
    <scope>NUCLEOTIDE SEQUENCE</scope>
    <source>
        <strain evidence="4">DSM 24202</strain>
    </source>
</reference>
<keyword evidence="1" id="KW-0378">Hydrolase</keyword>
<dbReference type="Gene3D" id="3.40.50.10810">
    <property type="entry name" value="Tandem AAA-ATPase domain"/>
    <property type="match status" value="1"/>
</dbReference>
<keyword evidence="4" id="KW-0067">ATP-binding</keyword>
<dbReference type="Proteomes" id="UP001238163">
    <property type="component" value="Unassembled WGS sequence"/>
</dbReference>
<dbReference type="Pfam" id="PF00176">
    <property type="entry name" value="SNF2-rel_dom"/>
    <property type="match status" value="1"/>
</dbReference>
<feature type="domain" description="Helicase C-terminal" evidence="3">
    <location>
        <begin position="719"/>
        <end position="899"/>
    </location>
</feature>
<keyword evidence="5" id="KW-1185">Reference proteome</keyword>
<dbReference type="PROSITE" id="PS51192">
    <property type="entry name" value="HELICASE_ATP_BIND_1"/>
    <property type="match status" value="1"/>
</dbReference>
<dbReference type="SMART" id="SM00487">
    <property type="entry name" value="DEXDc"/>
    <property type="match status" value="1"/>
</dbReference>
<accession>A0AAE3VCV3</accession>
<dbReference type="PANTHER" id="PTHR10799">
    <property type="entry name" value="SNF2/RAD54 HELICASE FAMILY"/>
    <property type="match status" value="1"/>
</dbReference>
<dbReference type="InterPro" id="IPR038718">
    <property type="entry name" value="SNF2-like_sf"/>
</dbReference>